<protein>
    <submittedName>
        <fullName evidence="1">Uncharacterized protein</fullName>
    </submittedName>
</protein>
<evidence type="ECO:0000313" key="1">
    <source>
        <dbReference type="EMBL" id="JAH33156.1"/>
    </source>
</evidence>
<dbReference type="AlphaFoldDB" id="A0A0E9RVE4"/>
<dbReference type="EMBL" id="GBXM01075421">
    <property type="protein sequence ID" value="JAH33156.1"/>
    <property type="molecule type" value="Transcribed_RNA"/>
</dbReference>
<accession>A0A0E9RVE4</accession>
<proteinExistence type="predicted"/>
<reference evidence="1" key="1">
    <citation type="submission" date="2014-11" db="EMBL/GenBank/DDBJ databases">
        <authorList>
            <person name="Amaro Gonzalez C."/>
        </authorList>
    </citation>
    <scope>NUCLEOTIDE SEQUENCE</scope>
</reference>
<name>A0A0E9RVE4_ANGAN</name>
<reference evidence="1" key="2">
    <citation type="journal article" date="2015" name="Fish Shellfish Immunol.">
        <title>Early steps in the European eel (Anguilla anguilla)-Vibrio vulnificus interaction in the gills: Role of the RtxA13 toxin.</title>
        <authorList>
            <person name="Callol A."/>
            <person name="Pajuelo D."/>
            <person name="Ebbesson L."/>
            <person name="Teles M."/>
            <person name="MacKenzie S."/>
            <person name="Amaro C."/>
        </authorList>
    </citation>
    <scope>NUCLEOTIDE SEQUENCE</scope>
</reference>
<organism evidence="1">
    <name type="scientific">Anguilla anguilla</name>
    <name type="common">European freshwater eel</name>
    <name type="synonym">Muraena anguilla</name>
    <dbReference type="NCBI Taxonomy" id="7936"/>
    <lineage>
        <taxon>Eukaryota</taxon>
        <taxon>Metazoa</taxon>
        <taxon>Chordata</taxon>
        <taxon>Craniata</taxon>
        <taxon>Vertebrata</taxon>
        <taxon>Euteleostomi</taxon>
        <taxon>Actinopterygii</taxon>
        <taxon>Neopterygii</taxon>
        <taxon>Teleostei</taxon>
        <taxon>Anguilliformes</taxon>
        <taxon>Anguillidae</taxon>
        <taxon>Anguilla</taxon>
    </lineage>
</organism>
<sequence>MKYLRQSVCQGYLSTEMNVRNEE</sequence>